<dbReference type="EMBL" id="SLWS01000007">
    <property type="protein sequence ID" value="TCO55840.1"/>
    <property type="molecule type" value="Genomic_DNA"/>
</dbReference>
<dbReference type="Gene3D" id="6.10.30.10">
    <property type="match status" value="1"/>
</dbReference>
<sequence>MGLNQLDAALNVPTTAERPRDDGHALVGSRCGQCGAASFPARAVCHRCGTAAPAEHTFAATGVLLTYTTVHVPRPGLPAPYMLGQVALDDDGPVVFGQVRTDGVEPAAGMAVRVRIGAAGETPRYWFEPDRFTG</sequence>
<evidence type="ECO:0000313" key="3">
    <source>
        <dbReference type="EMBL" id="TCO55840.1"/>
    </source>
</evidence>
<evidence type="ECO:0000313" key="4">
    <source>
        <dbReference type="Proteomes" id="UP000295680"/>
    </source>
</evidence>
<feature type="domain" description="ChsH2 C-terminal OB-fold" evidence="1">
    <location>
        <begin position="58"/>
        <end position="115"/>
    </location>
</feature>
<name>A0A4V2S6F5_9PSEU</name>
<reference evidence="3 4" key="1">
    <citation type="submission" date="2019-03" db="EMBL/GenBank/DDBJ databases">
        <title>Genomic Encyclopedia of Type Strains, Phase IV (KMG-IV): sequencing the most valuable type-strain genomes for metagenomic binning, comparative biology and taxonomic classification.</title>
        <authorList>
            <person name="Goeker M."/>
        </authorList>
    </citation>
    <scope>NUCLEOTIDE SEQUENCE [LARGE SCALE GENOMIC DNA]</scope>
    <source>
        <strain evidence="3 4">DSM 45934</strain>
    </source>
</reference>
<dbReference type="PANTHER" id="PTHR34075:SF5">
    <property type="entry name" value="BLR3430 PROTEIN"/>
    <property type="match status" value="1"/>
</dbReference>
<dbReference type="RefSeq" id="WP_132121958.1">
    <property type="nucleotide sequence ID" value="NZ_SLWS01000007.1"/>
</dbReference>
<comment type="caution">
    <text evidence="3">The sequence shown here is derived from an EMBL/GenBank/DDBJ whole genome shotgun (WGS) entry which is preliminary data.</text>
</comment>
<evidence type="ECO:0008006" key="5">
    <source>
        <dbReference type="Google" id="ProtNLM"/>
    </source>
</evidence>
<evidence type="ECO:0000259" key="1">
    <source>
        <dbReference type="Pfam" id="PF01796"/>
    </source>
</evidence>
<dbReference type="Pfam" id="PF01796">
    <property type="entry name" value="OB_ChsH2_C"/>
    <property type="match status" value="1"/>
</dbReference>
<protein>
    <recommendedName>
        <fullName evidence="5">OB-fold protein</fullName>
    </recommendedName>
</protein>
<dbReference type="InterPro" id="IPR012340">
    <property type="entry name" value="NA-bd_OB-fold"/>
</dbReference>
<evidence type="ECO:0000259" key="2">
    <source>
        <dbReference type="Pfam" id="PF12172"/>
    </source>
</evidence>
<dbReference type="AlphaFoldDB" id="A0A4V2S6F5"/>
<dbReference type="InterPro" id="IPR052513">
    <property type="entry name" value="Thioester_dehydratase-like"/>
</dbReference>
<dbReference type="Proteomes" id="UP000295680">
    <property type="component" value="Unassembled WGS sequence"/>
</dbReference>
<organism evidence="3 4">
    <name type="scientific">Actinocrispum wychmicini</name>
    <dbReference type="NCBI Taxonomy" id="1213861"/>
    <lineage>
        <taxon>Bacteria</taxon>
        <taxon>Bacillati</taxon>
        <taxon>Actinomycetota</taxon>
        <taxon>Actinomycetes</taxon>
        <taxon>Pseudonocardiales</taxon>
        <taxon>Pseudonocardiaceae</taxon>
        <taxon>Actinocrispum</taxon>
    </lineage>
</organism>
<dbReference type="SUPFAM" id="SSF50249">
    <property type="entry name" value="Nucleic acid-binding proteins"/>
    <property type="match status" value="1"/>
</dbReference>
<dbReference type="InterPro" id="IPR022002">
    <property type="entry name" value="ChsH2_Znr"/>
</dbReference>
<feature type="domain" description="ChsH2 rubredoxin-like zinc ribbon" evidence="2">
    <location>
        <begin position="25"/>
        <end position="51"/>
    </location>
</feature>
<dbReference type="PANTHER" id="PTHR34075">
    <property type="entry name" value="BLR3430 PROTEIN"/>
    <property type="match status" value="1"/>
</dbReference>
<dbReference type="InterPro" id="IPR002878">
    <property type="entry name" value="ChsH2_C"/>
</dbReference>
<gene>
    <name evidence="3" type="ORF">EV192_107263</name>
</gene>
<dbReference type="Pfam" id="PF12172">
    <property type="entry name" value="zf-ChsH2"/>
    <property type="match status" value="1"/>
</dbReference>
<proteinExistence type="predicted"/>
<accession>A0A4V2S6F5</accession>
<dbReference type="OrthoDB" id="7470921at2"/>
<keyword evidence="4" id="KW-1185">Reference proteome</keyword>